<comment type="caution">
    <text evidence="1">The sequence shown here is derived from an EMBL/GenBank/DDBJ whole genome shotgun (WGS) entry which is preliminary data.</text>
</comment>
<proteinExistence type="predicted"/>
<evidence type="ECO:0008006" key="3">
    <source>
        <dbReference type="Google" id="ProtNLM"/>
    </source>
</evidence>
<evidence type="ECO:0000313" key="2">
    <source>
        <dbReference type="Proteomes" id="UP001589608"/>
    </source>
</evidence>
<name>A0ABV5M8V5_9ACTN</name>
<organism evidence="1 2">
    <name type="scientific">Dactylosporangium vinaceum</name>
    <dbReference type="NCBI Taxonomy" id="53362"/>
    <lineage>
        <taxon>Bacteria</taxon>
        <taxon>Bacillati</taxon>
        <taxon>Actinomycetota</taxon>
        <taxon>Actinomycetes</taxon>
        <taxon>Micromonosporales</taxon>
        <taxon>Micromonosporaceae</taxon>
        <taxon>Dactylosporangium</taxon>
    </lineage>
</organism>
<accession>A0ABV5M8V5</accession>
<dbReference type="EMBL" id="JBHMCA010000042">
    <property type="protein sequence ID" value="MFB9445257.1"/>
    <property type="molecule type" value="Genomic_DNA"/>
</dbReference>
<dbReference type="RefSeq" id="WP_223103386.1">
    <property type="nucleotide sequence ID" value="NZ_CP061913.1"/>
</dbReference>
<dbReference type="Proteomes" id="UP001589608">
    <property type="component" value="Unassembled WGS sequence"/>
</dbReference>
<protein>
    <recommendedName>
        <fullName evidence="3">DUF1990 domain-containing protein</fullName>
    </recommendedName>
</protein>
<sequence>MPPFVRSCLLQLVTIGDGPAALPASCPAEERARDPGEENVCPSPAWTVKWVLLRSTIDSEEGAEVTSDGEWPASIPFSSGGSIAGRIAMLGGTLALTRDEVTFTPLVGLGRVRRFGLGDLRSVEPAGERPARLRITARDGRTIVLMVSSHRRTPVWSRDNSARDEAIAAITKRAADPRLR</sequence>
<keyword evidence="2" id="KW-1185">Reference proteome</keyword>
<evidence type="ECO:0000313" key="1">
    <source>
        <dbReference type="EMBL" id="MFB9445257.1"/>
    </source>
</evidence>
<reference evidence="1 2" key="1">
    <citation type="submission" date="2024-09" db="EMBL/GenBank/DDBJ databases">
        <authorList>
            <person name="Sun Q."/>
            <person name="Mori K."/>
        </authorList>
    </citation>
    <scope>NUCLEOTIDE SEQUENCE [LARGE SCALE GENOMIC DNA]</scope>
    <source>
        <strain evidence="1 2">JCM 3307</strain>
    </source>
</reference>
<gene>
    <name evidence="1" type="ORF">ACFFTR_19455</name>
</gene>